<dbReference type="EMBL" id="JACGWZ010000002">
    <property type="protein sequence ID" value="MBA8824580.1"/>
    <property type="molecule type" value="Genomic_DNA"/>
</dbReference>
<dbReference type="InterPro" id="IPR008335">
    <property type="entry name" value="Mopterin_OxRdtase_euk"/>
</dbReference>
<dbReference type="Proteomes" id="UP000569329">
    <property type="component" value="Unassembled WGS sequence"/>
</dbReference>
<dbReference type="GO" id="GO:0008482">
    <property type="term" value="F:sulfite oxidase activity"/>
    <property type="evidence" value="ECO:0007669"/>
    <property type="project" value="TreeGrafter"/>
</dbReference>
<dbReference type="PANTHER" id="PTHR19372">
    <property type="entry name" value="SULFITE REDUCTASE"/>
    <property type="match status" value="1"/>
</dbReference>
<dbReference type="GO" id="GO:0043546">
    <property type="term" value="F:molybdopterin cofactor binding"/>
    <property type="evidence" value="ECO:0007669"/>
    <property type="project" value="TreeGrafter"/>
</dbReference>
<keyword evidence="6" id="KW-1185">Reference proteome</keyword>
<feature type="transmembrane region" description="Helical" evidence="2">
    <location>
        <begin position="167"/>
        <end position="189"/>
    </location>
</feature>
<accession>A0A839DUJ0</accession>
<dbReference type="Gene3D" id="3.90.420.10">
    <property type="entry name" value="Oxidoreductase, molybdopterin-binding domain"/>
    <property type="match status" value="1"/>
</dbReference>
<feature type="chain" id="PRO_5038337070" evidence="3">
    <location>
        <begin position="29"/>
        <end position="517"/>
    </location>
</feature>
<dbReference type="AlphaFoldDB" id="A0A839DUJ0"/>
<dbReference type="RefSeq" id="WP_182543834.1">
    <property type="nucleotide sequence ID" value="NZ_JACGWZ010000002.1"/>
</dbReference>
<organism evidence="5 6">
    <name type="scientific">Halosaccharopolyspora lacisalsi</name>
    <dbReference type="NCBI Taxonomy" id="1000566"/>
    <lineage>
        <taxon>Bacteria</taxon>
        <taxon>Bacillati</taxon>
        <taxon>Actinomycetota</taxon>
        <taxon>Actinomycetes</taxon>
        <taxon>Pseudonocardiales</taxon>
        <taxon>Pseudonocardiaceae</taxon>
        <taxon>Halosaccharopolyspora</taxon>
    </lineage>
</organism>
<evidence type="ECO:0000313" key="6">
    <source>
        <dbReference type="Proteomes" id="UP000569329"/>
    </source>
</evidence>
<evidence type="ECO:0000256" key="1">
    <source>
        <dbReference type="SAM" id="MobiDB-lite"/>
    </source>
</evidence>
<name>A0A839DUJ0_9PSEU</name>
<protein>
    <submittedName>
        <fullName evidence="5">DMSO/TMAO reductase YedYZ molybdopterin-dependent catalytic subunit</fullName>
    </submittedName>
</protein>
<evidence type="ECO:0000313" key="5">
    <source>
        <dbReference type="EMBL" id="MBA8824580.1"/>
    </source>
</evidence>
<keyword evidence="2" id="KW-1133">Transmembrane helix</keyword>
<dbReference type="InterPro" id="IPR000572">
    <property type="entry name" value="OxRdtase_Mopterin-bd_dom"/>
</dbReference>
<keyword evidence="3" id="KW-0732">Signal</keyword>
<evidence type="ECO:0000256" key="2">
    <source>
        <dbReference type="SAM" id="Phobius"/>
    </source>
</evidence>
<dbReference type="Gene3D" id="2.60.40.650">
    <property type="match status" value="1"/>
</dbReference>
<sequence>MSDPKRSAGLTRSVAALIGGLAAASALAAGHLVAGLTDPRFSPLIVVGNAAIDLTPQPVKSFAIDVFGAADKLALLIGMALVILVVAVVGGVLSRRRRLPGMLMIALFGVVGTSAAVGLGPTALIAPVVTTVAGGGVFGWLHSTAGRRGETSEETEPARSGPDRRRFLGSAATVAVGAGAAGLGGRHLVERDNVRASRLAVERALSVRPVESSKIPAGADFHEVGTPTFLTPNEEFHRIDTAFTVPRVTVEGWRLRVHGMVDRELNLSFDDLLRRRRIARTITMSCVSNPVGGDYVSTATFEGVPIRDVLLEAGVRSGADQVFSTSTDGFTAGTPVDVLTDPGRDALLAVGMNGRPLPAQHGFPVRMVTPGLYGFVSATKWLTGLELTTWDGETYWEKRGWAERAPVKTQSRIDSPAGFARVPAGTTTVAGTSWAQTTGIRRVQVRLDGGPWQDARLSTEVNLDTWRMWRTELDLSPGRHTLECRATDKSGYTQTPKRADVVPDGATGWHSVSVTAE</sequence>
<feature type="domain" description="Oxidoreductase molybdopterin-binding" evidence="4">
    <location>
        <begin position="244"/>
        <end position="396"/>
    </location>
</feature>
<gene>
    <name evidence="5" type="ORF">FHX42_001927</name>
</gene>
<feature type="signal peptide" evidence="3">
    <location>
        <begin position="1"/>
        <end position="28"/>
    </location>
</feature>
<dbReference type="InterPro" id="IPR014756">
    <property type="entry name" value="Ig_E-set"/>
</dbReference>
<feature type="transmembrane region" description="Helical" evidence="2">
    <location>
        <begin position="101"/>
        <end position="119"/>
    </location>
</feature>
<proteinExistence type="predicted"/>
<dbReference type="SUPFAM" id="SSF81296">
    <property type="entry name" value="E set domains"/>
    <property type="match status" value="1"/>
</dbReference>
<dbReference type="Pfam" id="PF00174">
    <property type="entry name" value="Oxidored_molyb"/>
    <property type="match status" value="1"/>
</dbReference>
<reference evidence="5 6" key="1">
    <citation type="submission" date="2020-07" db="EMBL/GenBank/DDBJ databases">
        <title>Sequencing the genomes of 1000 actinobacteria strains.</title>
        <authorList>
            <person name="Klenk H.-P."/>
        </authorList>
    </citation>
    <scope>NUCLEOTIDE SEQUENCE [LARGE SCALE GENOMIC DNA]</scope>
    <source>
        <strain evidence="5 6">DSM 45975</strain>
    </source>
</reference>
<comment type="caution">
    <text evidence="5">The sequence shown here is derived from an EMBL/GenBank/DDBJ whole genome shotgun (WGS) entry which is preliminary data.</text>
</comment>
<feature type="transmembrane region" description="Helical" evidence="2">
    <location>
        <begin position="73"/>
        <end position="94"/>
    </location>
</feature>
<keyword evidence="2" id="KW-0472">Membrane</keyword>
<dbReference type="SUPFAM" id="SSF56524">
    <property type="entry name" value="Oxidoreductase molybdopterin-binding domain"/>
    <property type="match status" value="1"/>
</dbReference>
<dbReference type="PRINTS" id="PR00407">
    <property type="entry name" value="EUMOPTERIN"/>
</dbReference>
<feature type="region of interest" description="Disordered" evidence="1">
    <location>
        <begin position="145"/>
        <end position="164"/>
    </location>
</feature>
<evidence type="ECO:0000259" key="4">
    <source>
        <dbReference type="Pfam" id="PF00174"/>
    </source>
</evidence>
<keyword evidence="2" id="KW-0812">Transmembrane</keyword>
<dbReference type="GO" id="GO:0006790">
    <property type="term" value="P:sulfur compound metabolic process"/>
    <property type="evidence" value="ECO:0007669"/>
    <property type="project" value="TreeGrafter"/>
</dbReference>
<dbReference type="GO" id="GO:0020037">
    <property type="term" value="F:heme binding"/>
    <property type="evidence" value="ECO:0007669"/>
    <property type="project" value="TreeGrafter"/>
</dbReference>
<dbReference type="InterPro" id="IPR036374">
    <property type="entry name" value="OxRdtase_Mopterin-bd_sf"/>
</dbReference>
<evidence type="ECO:0000256" key="3">
    <source>
        <dbReference type="SAM" id="SignalP"/>
    </source>
</evidence>
<dbReference type="PANTHER" id="PTHR19372:SF7">
    <property type="entry name" value="SULFITE OXIDASE, MITOCHONDRIAL"/>
    <property type="match status" value="1"/>
</dbReference>
<feature type="transmembrane region" description="Helical" evidence="2">
    <location>
        <begin position="125"/>
        <end position="146"/>
    </location>
</feature>